<evidence type="ECO:0000259" key="22">
    <source>
        <dbReference type="Pfam" id="PF04389"/>
    </source>
</evidence>
<evidence type="ECO:0000313" key="23">
    <source>
        <dbReference type="EMBL" id="MCL9816740.1"/>
    </source>
</evidence>
<evidence type="ECO:0000259" key="21">
    <source>
        <dbReference type="Pfam" id="PF02225"/>
    </source>
</evidence>
<dbReference type="Pfam" id="PF04389">
    <property type="entry name" value="Peptidase_M28"/>
    <property type="match status" value="1"/>
</dbReference>
<dbReference type="RefSeq" id="WP_250583565.1">
    <property type="nucleotide sequence ID" value="NZ_JAKRVX010000002.1"/>
</dbReference>
<evidence type="ECO:0000256" key="1">
    <source>
        <dbReference type="ARBA" id="ARBA00004240"/>
    </source>
</evidence>
<evidence type="ECO:0000256" key="9">
    <source>
        <dbReference type="ARBA" id="ARBA00022723"/>
    </source>
</evidence>
<reference evidence="23" key="2">
    <citation type="submission" date="2022-02" db="EMBL/GenBank/DDBJ databases">
        <authorList>
            <person name="Elcheninov A.G."/>
            <person name="Sorokin D.Y."/>
            <person name="Kublanov I.V."/>
        </authorList>
    </citation>
    <scope>NUCLEOTIDE SEQUENCE</scope>
    <source>
        <strain evidence="23">AArc-St2</strain>
    </source>
</reference>
<dbReference type="Gene3D" id="3.40.630.10">
    <property type="entry name" value="Zn peptidases"/>
    <property type="match status" value="1"/>
</dbReference>
<dbReference type="AlphaFoldDB" id="A0AAE3FXK0"/>
<evidence type="ECO:0000256" key="16">
    <source>
        <dbReference type="ARBA" id="ARBA00023145"/>
    </source>
</evidence>
<evidence type="ECO:0000256" key="18">
    <source>
        <dbReference type="ARBA" id="ARBA00023228"/>
    </source>
</evidence>
<evidence type="ECO:0000256" key="13">
    <source>
        <dbReference type="ARBA" id="ARBA00022833"/>
    </source>
</evidence>
<keyword evidence="14" id="KW-0333">Golgi apparatus</keyword>
<keyword evidence="11" id="KW-0378">Hydrolase</keyword>
<organism evidence="23 24">
    <name type="scientific">Natronocalculus amylovorans</name>
    <dbReference type="NCBI Taxonomy" id="2917812"/>
    <lineage>
        <taxon>Archaea</taxon>
        <taxon>Methanobacteriati</taxon>
        <taxon>Methanobacteriota</taxon>
        <taxon>Stenosarchaea group</taxon>
        <taxon>Halobacteria</taxon>
        <taxon>Halobacteriales</taxon>
        <taxon>Haloferacaceae</taxon>
        <taxon>Natronocalculus</taxon>
    </lineage>
</organism>
<keyword evidence="16" id="KW-0865">Zymogen</keyword>
<keyword evidence="10" id="KW-0732">Signal</keyword>
<comment type="caution">
    <text evidence="23">The sequence shown here is derived from an EMBL/GenBank/DDBJ whole genome shotgun (WGS) entry which is preliminary data.</text>
</comment>
<accession>A0AAE3FXK0</accession>
<proteinExistence type="predicted"/>
<dbReference type="InterPro" id="IPR007484">
    <property type="entry name" value="Peptidase_M28"/>
</dbReference>
<evidence type="ECO:0000256" key="15">
    <source>
        <dbReference type="ARBA" id="ARBA00023049"/>
    </source>
</evidence>
<evidence type="ECO:0000256" key="11">
    <source>
        <dbReference type="ARBA" id="ARBA00022801"/>
    </source>
</evidence>
<keyword evidence="7" id="KW-0121">Carboxypeptidase</keyword>
<evidence type="ECO:0000313" key="24">
    <source>
        <dbReference type="Proteomes" id="UP001203207"/>
    </source>
</evidence>
<sequence>MVALPPNVIGDAQTSTFAWDTLTSLVDVGGRMAGQDGERRGAQVMKAAFREAGLRSPTIEEFEIPGWWRASSSLTIDTPHERTHTGTHDVISLPGSPSGSVTAPLVDVDAGGYDSFEIAGDTLEGAIVMASSETPETADRWIHRMEKYSNAVNGGAIGFIFRNHIDGSLPPTGEVGYNNRPGAIPAIGVSAEVGKRLARYAETDSTTVTLTTECRNEPAYSRNVEAQLGPESGDAVLLTAHIDSHDISDGAADNAAGSAIVAEVGRLLTAVESDLKRPVRFITFGAEEIGLRGAYQWVETHDLSDVSCVINIDGAGTSRNLRVYTNGFCSLQRLFTDVTDSFDAPLSVNQTISPHGDQWAFVQEGVPAVMAGSTSDASGRGWGHTHADTIDKLDSRDIRDLATLVADAVYRVAVTDCEVPHKPRDTVRQQIDDGYVTELKTGGRWPYEK</sequence>
<feature type="domain" description="Peptidase M28" evidence="22">
    <location>
        <begin position="223"/>
        <end position="408"/>
    </location>
</feature>
<dbReference type="GO" id="GO:0005764">
    <property type="term" value="C:lysosome"/>
    <property type="evidence" value="ECO:0007669"/>
    <property type="project" value="UniProtKB-SubCell"/>
</dbReference>
<keyword evidence="9" id="KW-0479">Metal-binding</keyword>
<dbReference type="GO" id="GO:0006508">
    <property type="term" value="P:proteolysis"/>
    <property type="evidence" value="ECO:0007669"/>
    <property type="project" value="UniProtKB-KW"/>
</dbReference>
<keyword evidence="8" id="KW-0645">Protease</keyword>
<evidence type="ECO:0000256" key="7">
    <source>
        <dbReference type="ARBA" id="ARBA00022645"/>
    </source>
</evidence>
<dbReference type="GO" id="GO:0046872">
    <property type="term" value="F:metal ion binding"/>
    <property type="evidence" value="ECO:0007669"/>
    <property type="project" value="UniProtKB-KW"/>
</dbReference>
<keyword evidence="12" id="KW-0256">Endoplasmic reticulum</keyword>
<dbReference type="SUPFAM" id="SSF52025">
    <property type="entry name" value="PA domain"/>
    <property type="match status" value="1"/>
</dbReference>
<dbReference type="InterPro" id="IPR003137">
    <property type="entry name" value="PA_domain"/>
</dbReference>
<keyword evidence="24" id="KW-1185">Reference proteome</keyword>
<dbReference type="GO" id="GO:0070573">
    <property type="term" value="F:metallodipeptidase activity"/>
    <property type="evidence" value="ECO:0007669"/>
    <property type="project" value="InterPro"/>
</dbReference>
<dbReference type="InterPro" id="IPR039866">
    <property type="entry name" value="CPQ"/>
</dbReference>
<evidence type="ECO:0000256" key="14">
    <source>
        <dbReference type="ARBA" id="ARBA00023034"/>
    </source>
</evidence>
<gene>
    <name evidence="23" type="ORF">AArcSt2_07260</name>
</gene>
<evidence type="ECO:0000256" key="17">
    <source>
        <dbReference type="ARBA" id="ARBA00023180"/>
    </source>
</evidence>
<dbReference type="Pfam" id="PF02225">
    <property type="entry name" value="PA"/>
    <property type="match status" value="1"/>
</dbReference>
<dbReference type="EMBL" id="JAKRVX010000002">
    <property type="protein sequence ID" value="MCL9816740.1"/>
    <property type="molecule type" value="Genomic_DNA"/>
</dbReference>
<keyword evidence="17" id="KW-0325">Glycoprotein</keyword>
<evidence type="ECO:0000256" key="8">
    <source>
        <dbReference type="ARBA" id="ARBA00022670"/>
    </source>
</evidence>
<keyword evidence="18" id="KW-0458">Lysosome</keyword>
<dbReference type="Proteomes" id="UP001203207">
    <property type="component" value="Unassembled WGS sequence"/>
</dbReference>
<keyword evidence="13" id="KW-0862">Zinc</keyword>
<evidence type="ECO:0000256" key="10">
    <source>
        <dbReference type="ARBA" id="ARBA00022729"/>
    </source>
</evidence>
<evidence type="ECO:0000256" key="12">
    <source>
        <dbReference type="ARBA" id="ARBA00022824"/>
    </source>
</evidence>
<reference evidence="23" key="1">
    <citation type="journal article" date="2022" name="Syst. Appl. Microbiol.">
        <title>Natronocalculus amylovorans gen. nov., sp. nov., and Natranaeroarchaeum aerophilus sp. nov., dominant culturable amylolytic natronoarchaea from hypersaline soda lakes in southwestern Siberia.</title>
        <authorList>
            <person name="Sorokin D.Y."/>
            <person name="Elcheninov A.G."/>
            <person name="Khizhniak T.V."/>
            <person name="Koenen M."/>
            <person name="Bale N.J."/>
            <person name="Damste J.S.S."/>
            <person name="Kublanov I.V."/>
        </authorList>
    </citation>
    <scope>NUCLEOTIDE SEQUENCE</scope>
    <source>
        <strain evidence="23">AArc-St2</strain>
    </source>
</reference>
<evidence type="ECO:0000256" key="6">
    <source>
        <dbReference type="ARBA" id="ARBA00022525"/>
    </source>
</evidence>
<evidence type="ECO:0000256" key="3">
    <source>
        <dbReference type="ARBA" id="ARBA00004555"/>
    </source>
</evidence>
<evidence type="ECO:0000256" key="4">
    <source>
        <dbReference type="ARBA" id="ARBA00004613"/>
    </source>
</evidence>
<feature type="domain" description="PA" evidence="21">
    <location>
        <begin position="101"/>
        <end position="197"/>
    </location>
</feature>
<dbReference type="PANTHER" id="PTHR12053:SF3">
    <property type="entry name" value="CARBOXYPEPTIDASE Q"/>
    <property type="match status" value="1"/>
</dbReference>
<evidence type="ECO:0000256" key="19">
    <source>
        <dbReference type="ARBA" id="ARBA00025833"/>
    </source>
</evidence>
<evidence type="ECO:0000256" key="20">
    <source>
        <dbReference type="ARBA" id="ARBA00033328"/>
    </source>
</evidence>
<dbReference type="PANTHER" id="PTHR12053">
    <property type="entry name" value="PROTEASE FAMILY M28 PLASMA GLUTAMATE CARBOXYPEPTIDASE-RELATED"/>
    <property type="match status" value="1"/>
</dbReference>
<dbReference type="Gene3D" id="3.50.30.30">
    <property type="match status" value="1"/>
</dbReference>
<dbReference type="GO" id="GO:0004180">
    <property type="term" value="F:carboxypeptidase activity"/>
    <property type="evidence" value="ECO:0007669"/>
    <property type="project" value="UniProtKB-KW"/>
</dbReference>
<dbReference type="InterPro" id="IPR046450">
    <property type="entry name" value="PA_dom_sf"/>
</dbReference>
<comment type="subunit">
    <text evidence="19">Homodimer. The monomeric form is inactive while the homodimer is active.</text>
</comment>
<dbReference type="GO" id="GO:0005576">
    <property type="term" value="C:extracellular region"/>
    <property type="evidence" value="ECO:0007669"/>
    <property type="project" value="UniProtKB-SubCell"/>
</dbReference>
<protein>
    <recommendedName>
        <fullName evidence="5">Carboxypeptidase Q</fullName>
    </recommendedName>
    <alternativeName>
        <fullName evidence="20">Plasma glutamate carboxypeptidase</fullName>
    </alternativeName>
</protein>
<comment type="subcellular location">
    <subcellularLocation>
        <location evidence="1">Endoplasmic reticulum</location>
    </subcellularLocation>
    <subcellularLocation>
        <location evidence="3">Golgi apparatus</location>
    </subcellularLocation>
    <subcellularLocation>
        <location evidence="2">Lysosome</location>
    </subcellularLocation>
    <subcellularLocation>
        <location evidence="4">Secreted</location>
    </subcellularLocation>
</comment>
<evidence type="ECO:0000256" key="5">
    <source>
        <dbReference type="ARBA" id="ARBA00014116"/>
    </source>
</evidence>
<evidence type="ECO:0000256" key="2">
    <source>
        <dbReference type="ARBA" id="ARBA00004371"/>
    </source>
</evidence>
<dbReference type="SUPFAM" id="SSF53187">
    <property type="entry name" value="Zn-dependent exopeptidases"/>
    <property type="match status" value="1"/>
</dbReference>
<keyword evidence="6" id="KW-0964">Secreted</keyword>
<keyword evidence="15" id="KW-0482">Metalloprotease</keyword>
<name>A0AAE3FXK0_9EURY</name>